<name>A0A7M2RDS9_9FIRM</name>
<accession>A0A7M2RDS9</accession>
<dbReference type="KEGG" id="bliq:INP51_10630"/>
<dbReference type="AlphaFoldDB" id="A0A7M2RDS9"/>
<protein>
    <submittedName>
        <fullName evidence="1">Glycoside hydrolase family 65</fullName>
    </submittedName>
</protein>
<dbReference type="RefSeq" id="WP_193734831.1">
    <property type="nucleotide sequence ID" value="NZ_CP063304.1"/>
</dbReference>
<dbReference type="GO" id="GO:0004553">
    <property type="term" value="F:hydrolase activity, hydrolyzing O-glycosyl compounds"/>
    <property type="evidence" value="ECO:0007669"/>
    <property type="project" value="TreeGrafter"/>
</dbReference>
<dbReference type="Gene3D" id="1.50.10.10">
    <property type="match status" value="1"/>
</dbReference>
<dbReference type="PANTHER" id="PTHR11051:SF8">
    <property type="entry name" value="PROTEIN-GLUCOSYLGALACTOSYLHYDROXYLYSINE GLUCOSIDASE"/>
    <property type="match status" value="1"/>
</dbReference>
<keyword evidence="2" id="KW-1185">Reference proteome</keyword>
<keyword evidence="1" id="KW-0378">Hydrolase</keyword>
<dbReference type="EMBL" id="CP063304">
    <property type="protein sequence ID" value="QOV18469.1"/>
    <property type="molecule type" value="Genomic_DNA"/>
</dbReference>
<dbReference type="GO" id="GO:0005975">
    <property type="term" value="P:carbohydrate metabolic process"/>
    <property type="evidence" value="ECO:0007669"/>
    <property type="project" value="InterPro"/>
</dbReference>
<dbReference type="InterPro" id="IPR008928">
    <property type="entry name" value="6-hairpin_glycosidase_sf"/>
</dbReference>
<reference evidence="1 2" key="1">
    <citation type="submission" date="2020-10" db="EMBL/GenBank/DDBJ databases">
        <title>Blautia liquoris sp.nov., isolated from the mud in a fermentation cellar used for the production of Chinese strong-flavoured liquor.</title>
        <authorList>
            <person name="Lu L."/>
        </authorList>
    </citation>
    <scope>NUCLEOTIDE SEQUENCE [LARGE SCALE GENOMIC DNA]</scope>
    <source>
        <strain evidence="1 2">LZLJ-3</strain>
    </source>
</reference>
<organism evidence="1 2">
    <name type="scientific">Blautia liquoris</name>
    <dbReference type="NCBI Taxonomy" id="2779518"/>
    <lineage>
        <taxon>Bacteria</taxon>
        <taxon>Bacillati</taxon>
        <taxon>Bacillota</taxon>
        <taxon>Clostridia</taxon>
        <taxon>Lachnospirales</taxon>
        <taxon>Lachnospiraceae</taxon>
        <taxon>Blautia</taxon>
    </lineage>
</organism>
<evidence type="ECO:0000313" key="2">
    <source>
        <dbReference type="Proteomes" id="UP000593601"/>
    </source>
</evidence>
<dbReference type="PANTHER" id="PTHR11051">
    <property type="entry name" value="GLYCOSYL HYDROLASE-RELATED"/>
    <property type="match status" value="1"/>
</dbReference>
<evidence type="ECO:0000313" key="1">
    <source>
        <dbReference type="EMBL" id="QOV18469.1"/>
    </source>
</evidence>
<dbReference type="InterPro" id="IPR012341">
    <property type="entry name" value="6hp_glycosidase-like_sf"/>
</dbReference>
<dbReference type="Proteomes" id="UP000593601">
    <property type="component" value="Chromosome"/>
</dbReference>
<sequence length="688" mass="79262">MIDRKKVVRRNNPIYTQYDKNAILSVGNGNFAFSADITGLQTFYGKQKKANLPLCTMAQWGWHTRPAGAGRDTYYKPSDVEKMSFDLKNGRKVSYAFKCQKGNEEIYHWLRENPHKMSLARIAFFLDEKEIDLEEITDTTQELDLYEGVLRSDFVLRGSKVHVETVCSQEADILGFCVRCEKEIPGLSVKILFPYGASDITGADWKHKDWHKTELISKDNTCMRVRCSLDQDEYFVNISAVCAKIVSDNLSEHGIDLPLNQRECIFTVGFCPEIEESNTPVTFDEVLDNSREEYRCFWNTTGIIDFENAKDPRARELERREILSLYLLRIQSCGTIPPQETGLTCNSWYGKPHLEMYVWHCAWAPFWNDSELVMDSLNWYKEHLDQARENAACNGYHGARWPKMVDADAVDSPSPVATLLIWQQPHILYMLEMVYQCVHDESLLCKYWAVVKETADFMCDFAVYNEESGEYELLPPLIPAQEVHNASTTKNPTFELEYWRFGLAIAARWAERLGESEVQNLWTRVSRNMRESSIKDGVYLACESCPDTFTRFNRDHPSMLAAYGILDGERIDSEIMGKTLDRVLEGWEYPTMWGWDFAMIAMTAVRLHRPETAVDILLMDTQKNYYAANGNNYQILRPDLPLYLPGNGGLLWALAMMTAGYADNENCPGFPKDGTWDLEYENIHPFPY</sequence>
<gene>
    <name evidence="1" type="ORF">INP51_10630</name>
</gene>
<proteinExistence type="predicted"/>
<dbReference type="SUPFAM" id="SSF48208">
    <property type="entry name" value="Six-hairpin glycosidases"/>
    <property type="match status" value="1"/>
</dbReference>